<evidence type="ECO:0000256" key="1">
    <source>
        <dbReference type="SAM" id="MobiDB-lite"/>
    </source>
</evidence>
<sequence length="201" mass="22928">MFLDASSRQKAAFGWRFINRRIVNKHSLGEEDISSENRPTNAKPRAENQDGGYRGDTMKYRNIYVTERSPYDYNMATLVSCLVSSFICSRRILSARCRHYNGAWLRWYSCTNPDTISGLFSVFPRTAPPPSSPADPFSCFGDESVLRGVDSREESRVRQQQKPLGRWSLRGKSGNTSKNRPPTTKGSEPGWCLNKRRALYD</sequence>
<feature type="region of interest" description="Disordered" evidence="1">
    <location>
        <begin position="150"/>
        <end position="193"/>
    </location>
</feature>
<feature type="compositionally biased region" description="Polar residues" evidence="1">
    <location>
        <begin position="173"/>
        <end position="186"/>
    </location>
</feature>
<dbReference type="AlphaFoldDB" id="A0AAD9K726"/>
<evidence type="ECO:0000313" key="2">
    <source>
        <dbReference type="EMBL" id="KAK2166081.1"/>
    </source>
</evidence>
<evidence type="ECO:0000313" key="3">
    <source>
        <dbReference type="Proteomes" id="UP001208570"/>
    </source>
</evidence>
<feature type="region of interest" description="Disordered" evidence="1">
    <location>
        <begin position="30"/>
        <end position="53"/>
    </location>
</feature>
<gene>
    <name evidence="2" type="ORF">LSH36_42g03036</name>
</gene>
<dbReference type="Proteomes" id="UP001208570">
    <property type="component" value="Unassembled WGS sequence"/>
</dbReference>
<protein>
    <submittedName>
        <fullName evidence="2">Uncharacterized protein</fullName>
    </submittedName>
</protein>
<name>A0AAD9K726_9ANNE</name>
<keyword evidence="3" id="KW-1185">Reference proteome</keyword>
<dbReference type="EMBL" id="JAODUP010000042">
    <property type="protein sequence ID" value="KAK2166081.1"/>
    <property type="molecule type" value="Genomic_DNA"/>
</dbReference>
<accession>A0AAD9K726</accession>
<comment type="caution">
    <text evidence="2">The sequence shown here is derived from an EMBL/GenBank/DDBJ whole genome shotgun (WGS) entry which is preliminary data.</text>
</comment>
<reference evidence="2" key="1">
    <citation type="journal article" date="2023" name="Mol. Biol. Evol.">
        <title>Third-Generation Sequencing Reveals the Adaptive Role of the Epigenome in Three Deep-Sea Polychaetes.</title>
        <authorList>
            <person name="Perez M."/>
            <person name="Aroh O."/>
            <person name="Sun Y."/>
            <person name="Lan Y."/>
            <person name="Juniper S.K."/>
            <person name="Young C.R."/>
            <person name="Angers B."/>
            <person name="Qian P.Y."/>
        </authorList>
    </citation>
    <scope>NUCLEOTIDE SEQUENCE</scope>
    <source>
        <strain evidence="2">P08H-3</strain>
    </source>
</reference>
<proteinExistence type="predicted"/>
<organism evidence="2 3">
    <name type="scientific">Paralvinella palmiformis</name>
    <dbReference type="NCBI Taxonomy" id="53620"/>
    <lineage>
        <taxon>Eukaryota</taxon>
        <taxon>Metazoa</taxon>
        <taxon>Spiralia</taxon>
        <taxon>Lophotrochozoa</taxon>
        <taxon>Annelida</taxon>
        <taxon>Polychaeta</taxon>
        <taxon>Sedentaria</taxon>
        <taxon>Canalipalpata</taxon>
        <taxon>Terebellida</taxon>
        <taxon>Terebelliformia</taxon>
        <taxon>Alvinellidae</taxon>
        <taxon>Paralvinella</taxon>
    </lineage>
</organism>